<dbReference type="Proteomes" id="UP001165101">
    <property type="component" value="Unassembled WGS sequence"/>
</dbReference>
<name>A0ACB5TG14_CANBO</name>
<organism evidence="1 2">
    <name type="scientific">Candida boidinii</name>
    <name type="common">Yeast</name>
    <dbReference type="NCBI Taxonomy" id="5477"/>
    <lineage>
        <taxon>Eukaryota</taxon>
        <taxon>Fungi</taxon>
        <taxon>Dikarya</taxon>
        <taxon>Ascomycota</taxon>
        <taxon>Saccharomycotina</taxon>
        <taxon>Pichiomycetes</taxon>
        <taxon>Pichiales</taxon>
        <taxon>Pichiaceae</taxon>
        <taxon>Ogataea</taxon>
        <taxon>Ogataea/Candida clade</taxon>
    </lineage>
</organism>
<comment type="caution">
    <text evidence="1">The sequence shown here is derived from an EMBL/GenBank/DDBJ whole genome shotgun (WGS) entry which is preliminary data.</text>
</comment>
<protein>
    <submittedName>
        <fullName evidence="1">Unnamed protein product</fullName>
    </submittedName>
</protein>
<evidence type="ECO:0000313" key="2">
    <source>
        <dbReference type="Proteomes" id="UP001165101"/>
    </source>
</evidence>
<sequence>MSQIIFKDTKIWFLSYILVHGIGSFIISGGAEFGIAYSMYAKSPFKVTLWGFPNTFSGDCALTIFIQTCATWLIEEILVGWDIRSDKINPTHIWFNNNYYNNNNKFINYIINWYFETGITTLSKSTEIELMNYKNFKDYYYYKNDDSDNDDEKFGFINYFKNLVSYNQLQFEIIKYNNNYPYLNFVKKDEKEDAKEENLNIINLNELPFPSYYPQFYSNIETTYFGIPFIRVKKPRLLILKILLWLTNKICRGLILAGILFIFIWPITMGIMASIGTREPGNSVEYTFHHFRTPQVAKLLYGGIIGLLLTPIISGIILTRHNWMMKEITELKNEEVNSLKDEKELDSDDNTAVEDNIDKDQQEDQQEDQDQGIDGNIPLESQLTA</sequence>
<keyword evidence="2" id="KW-1185">Reference proteome</keyword>
<reference evidence="1" key="1">
    <citation type="submission" date="2023-04" db="EMBL/GenBank/DDBJ databases">
        <title>Candida boidinii NBRC 1967.</title>
        <authorList>
            <person name="Ichikawa N."/>
            <person name="Sato H."/>
            <person name="Tonouchi N."/>
        </authorList>
    </citation>
    <scope>NUCLEOTIDE SEQUENCE</scope>
    <source>
        <strain evidence="1">NBRC 1967</strain>
    </source>
</reference>
<evidence type="ECO:0000313" key="1">
    <source>
        <dbReference type="EMBL" id="GME88082.1"/>
    </source>
</evidence>
<proteinExistence type="predicted"/>
<dbReference type="EMBL" id="BSXV01000210">
    <property type="protein sequence ID" value="GME88082.1"/>
    <property type="molecule type" value="Genomic_DNA"/>
</dbReference>
<gene>
    <name evidence="1" type="ORF">Cboi01_000071200</name>
</gene>
<accession>A0ACB5TG14</accession>